<proteinExistence type="predicted"/>
<dbReference type="GO" id="GO:0005737">
    <property type="term" value="C:cytoplasm"/>
    <property type="evidence" value="ECO:0007669"/>
    <property type="project" value="InterPro"/>
</dbReference>
<dbReference type="SUPFAM" id="SSF141530">
    <property type="entry name" value="PTSIIA/GutA-like"/>
    <property type="match status" value="1"/>
</dbReference>
<dbReference type="EMBL" id="CP000413">
    <property type="protein sequence ID" value="ABJ60710.1"/>
    <property type="molecule type" value="Genomic_DNA"/>
</dbReference>
<protein>
    <submittedName>
        <fullName evidence="2">Glucitol/sorbitol PTS, EIIA</fullName>
    </submittedName>
</protein>
<accession>A0A805ZIK1</accession>
<evidence type="ECO:0000313" key="2">
    <source>
        <dbReference type="EMBL" id="ABJ60710.1"/>
    </source>
</evidence>
<dbReference type="Gene3D" id="2.40.33.40">
    <property type="entry name" value="Phosphotransferase system, glucitol/sorbitol-specific IIA component"/>
    <property type="match status" value="1"/>
</dbReference>
<organism evidence="2 3">
    <name type="scientific">Lactobacillus gasseri (strain ATCC 33323 / DSM 20243 / BCRC 14619 / CIP 102991 / JCM 1131 / KCTC 3163 / NCIMB 11718 / NCTC 13722 / AM63)</name>
    <dbReference type="NCBI Taxonomy" id="324831"/>
    <lineage>
        <taxon>Bacteria</taxon>
        <taxon>Bacillati</taxon>
        <taxon>Bacillota</taxon>
        <taxon>Bacilli</taxon>
        <taxon>Lactobacillales</taxon>
        <taxon>Lactobacillaceae</taxon>
        <taxon>Lactobacillus</taxon>
    </lineage>
</organism>
<dbReference type="InterPro" id="IPR004716">
    <property type="entry name" value="PTS_IIA_glucitol/sorbitol-sp"/>
</dbReference>
<evidence type="ECO:0000313" key="3">
    <source>
        <dbReference type="Proteomes" id="UP000000664"/>
    </source>
</evidence>
<dbReference type="PANTHER" id="PTHR40398">
    <property type="entry name" value="PTS SYSTEM GLUCITOL/SORBITOL-SPECIFIC EIIA COMPONENT"/>
    <property type="match status" value="1"/>
</dbReference>
<reference evidence="2 3" key="1">
    <citation type="journal article" date="2006" name="Proc. Natl. Acad. Sci. U.S.A.">
        <title>Comparative genomics of the lactic acid bacteria.</title>
        <authorList>
            <person name="Makarova K."/>
            <person name="Slesarev A."/>
            <person name="Wolf Y."/>
            <person name="Sorokin A."/>
            <person name="Mirkin B."/>
            <person name="Koonin E."/>
            <person name="Pavlov A."/>
            <person name="Pavlova N."/>
            <person name="Karamychev V."/>
            <person name="Polouchine N."/>
            <person name="Shakhova V."/>
            <person name="Grigoriev I."/>
            <person name="Lou Y."/>
            <person name="Rohksar D."/>
            <person name="Lucas S."/>
            <person name="Huang K."/>
            <person name="Goodstein D.M."/>
            <person name="Hawkins T."/>
            <person name="Plengvidhya V."/>
            <person name="Welker D."/>
            <person name="Hughes J."/>
            <person name="Goh Y."/>
            <person name="Benson A."/>
            <person name="Baldwin K."/>
            <person name="Lee J.H."/>
            <person name="Diaz-Muniz I."/>
            <person name="Dosti B."/>
            <person name="Smeianov V."/>
            <person name="Wechter W."/>
            <person name="Barabote R."/>
            <person name="Lorca G."/>
            <person name="Altermann E."/>
            <person name="Barrangou R."/>
            <person name="Ganesan B."/>
            <person name="Xie Y."/>
            <person name="Rawsthorne H."/>
            <person name="Tamir D."/>
            <person name="Parker C."/>
            <person name="Breidt F."/>
            <person name="Broadbent J."/>
            <person name="Hutkins R."/>
            <person name="O'Sullivan D."/>
            <person name="Steele J."/>
            <person name="Unlu G."/>
            <person name="Saier M."/>
            <person name="Klaenhammer T."/>
            <person name="Richardson P."/>
            <person name="Kozyavkin S."/>
            <person name="Weimer B."/>
            <person name="Mills D."/>
        </authorList>
    </citation>
    <scope>NUCLEOTIDE SEQUENCE [LARGE SCALE GENOMIC DNA]</scope>
    <source>
        <strain evidence="3">ATCC 33323 / DSM 20243 / BCRC 14619 / CIP 102991 / JCM 1131 / KCTC 3163 / NCIMB 11718 / NCTC 13722 / AM63</strain>
    </source>
</reference>
<name>A0A805ZIK1_LACGA</name>
<dbReference type="GO" id="GO:0016301">
    <property type="term" value="F:kinase activity"/>
    <property type="evidence" value="ECO:0007669"/>
    <property type="project" value="TreeGrafter"/>
</dbReference>
<gene>
    <name evidence="2" type="ordered locus">LGAS_1348</name>
</gene>
<dbReference type="GO" id="GO:0009401">
    <property type="term" value="P:phosphoenolpyruvate-dependent sugar phosphotransferase system"/>
    <property type="evidence" value="ECO:0007669"/>
    <property type="project" value="InterPro"/>
</dbReference>
<sequence>MIKMKWNSTITAIGSEALDPNDNIVILFDNKATDKLRDVAVLQKFDEATPVEKFIFKKDDSITIDGTTYLALYVGPMVQMNMQAIGHATLVFTNEVPKKPMTNAIYLEKDPKEEMPKFKVGDWITYEHR</sequence>
<dbReference type="Pfam" id="PF03829">
    <property type="entry name" value="PTSIIA_gutA"/>
    <property type="match status" value="1"/>
</dbReference>
<dbReference type="InterPro" id="IPR036665">
    <property type="entry name" value="PTS_IIA_glucitol/sorbitol_sf"/>
</dbReference>
<dbReference type="PROSITE" id="PS51097">
    <property type="entry name" value="PTS_EIIA_TYPE_5"/>
    <property type="match status" value="1"/>
</dbReference>
<dbReference type="GO" id="GO:0008982">
    <property type="term" value="F:protein-N(PI)-phosphohistidine-sugar phosphotransferase activity"/>
    <property type="evidence" value="ECO:0007669"/>
    <property type="project" value="InterPro"/>
</dbReference>
<dbReference type="AlphaFoldDB" id="A0A805ZIK1"/>
<dbReference type="Proteomes" id="UP000000664">
    <property type="component" value="Chromosome"/>
</dbReference>
<evidence type="ECO:0000256" key="1">
    <source>
        <dbReference type="PROSITE-ProRule" id="PRU00420"/>
    </source>
</evidence>
<comment type="caution">
    <text evidence="1">Lacks conserved residue(s) required for the propagation of feature annotation.</text>
</comment>
<dbReference type="KEGG" id="lga:LGAS_1348"/>
<dbReference type="PANTHER" id="PTHR40398:SF1">
    <property type="entry name" value="PTS SYSTEM GLUCITOL_SORBITOL-SPECIFIC EIIA COMPONENT"/>
    <property type="match status" value="1"/>
</dbReference>